<dbReference type="AlphaFoldDB" id="H0GW35"/>
<proteinExistence type="predicted"/>
<evidence type="ECO:0000313" key="3">
    <source>
        <dbReference type="Proteomes" id="UP000009009"/>
    </source>
</evidence>
<dbReference type="EMBL" id="AGVY01000249">
    <property type="protein sequence ID" value="EHN01971.1"/>
    <property type="molecule type" value="Genomic_DNA"/>
</dbReference>
<gene>
    <name evidence="2" type="ORF">VIN7_7671</name>
</gene>
<accession>H0GW35</accession>
<protein>
    <submittedName>
        <fullName evidence="2">YIL169C-like protein</fullName>
    </submittedName>
</protein>
<sequence>MFNRFNKFQAALALALYSQGALGQYYSNTTSIPSNSSSTAVASSSSDSFAISTSITQSASSASDVSSSIAPSTSSTTDILSSVSQSASSASDISITIAPSISSATDILSSVSQSASFASSSFASVSSATATQSITSSSDFSSSIPLSTSSFSGVSSSITSASLSSITSSASSASATASNSLSSSDGTIYLPSTTIAGDLTLTGSVIATEAVEIAAGGKLILLDGDKHVFSADLIVNGDLTVEKSKPTYPGTSFDVSGGNFEVSGNFDAEEPAATSASIYSFTPGSFVSSGDITLSLSETKKGEVTFSPYYNSGRFSLSNAILNGGSVSGLQRRAETEGSINNGEINLDDRSTYVIVEPVSGKGTVNIVSGNLYLHYPDTFTGQTVVFKGEGVLAVDPTETNATPIPVVGYTGKNQIAITADITALSYDDTIGVLTATQGNSQFSFAVGTEFSSASFSVSEGTFAGTYAYYLNYAGALASSATSSSTSTISGAFSTSSGNSTSATATGSITSSGASVSGLSTSSETSISTTGTSSVTSSVSGSSTSFGVSASSFTSGFASVYTTTLTCATATSTVVVSCSETTDSNGNIYTITKTVPCSSTTATITSCDENGCHVTTSIGHDATATVSSKSYTTVTVTHCDDNGCNVKTVTSEAPKITSAITTTGSSTFYISATVSHCDDNGCNVKTVTSEAPVETSTATASSRSFTTTTVTHCDDNGCNLRTVTFEVPEATTTITVSTQSYTTSEAPKQTSLTAAILEASSVVSEVSRSGIPTSRTTAPKTSNAITIQSEGIAAGLRTNVLNTLVGIFVLAFFN</sequence>
<dbReference type="HOGENOM" id="CLU_016111_1_0_1"/>
<dbReference type="Proteomes" id="UP000009009">
    <property type="component" value="Unassembled WGS sequence"/>
</dbReference>
<feature type="signal peptide" evidence="1">
    <location>
        <begin position="1"/>
        <end position="23"/>
    </location>
</feature>
<keyword evidence="3" id="KW-1185">Reference proteome</keyword>
<organism evidence="2 3">
    <name type="scientific">Saccharomyces cerevisiae x Saccharomyces kudriavzevii (strain VIN7)</name>
    <name type="common">Yeast</name>
    <dbReference type="NCBI Taxonomy" id="1095631"/>
    <lineage>
        <taxon>Eukaryota</taxon>
        <taxon>Fungi</taxon>
        <taxon>Dikarya</taxon>
        <taxon>Ascomycota</taxon>
        <taxon>Saccharomycotina</taxon>
        <taxon>Saccharomycetes</taxon>
        <taxon>Saccharomycetales</taxon>
        <taxon>Saccharomycetaceae</taxon>
        <taxon>Saccharomyces</taxon>
    </lineage>
</organism>
<comment type="caution">
    <text evidence="2">The sequence shown here is derived from an EMBL/GenBank/DDBJ whole genome shotgun (WGS) entry which is preliminary data.</text>
</comment>
<dbReference type="OrthoDB" id="4069261at2759"/>
<name>H0GW35_SACCK</name>
<keyword evidence="1" id="KW-0732">Signal</keyword>
<feature type="chain" id="PRO_5003534204" evidence="1">
    <location>
        <begin position="24"/>
        <end position="814"/>
    </location>
</feature>
<evidence type="ECO:0000313" key="2">
    <source>
        <dbReference type="EMBL" id="EHN01971.1"/>
    </source>
</evidence>
<reference evidence="2 3" key="1">
    <citation type="journal article" date="2012" name="FEMS Yeast Res.">
        <title>The genome sequence of the wine yeast VIN7 reveals an allotriploid hybrid genome with Saccharomyces cerevisiae and Saccharomyces kudriavzevii origins.</title>
        <authorList>
            <person name="Borneman A.R."/>
            <person name="Desany B.A."/>
            <person name="Riches D."/>
            <person name="Affourtit J.P."/>
            <person name="Forgan A.H."/>
            <person name="Pretorius I.S."/>
            <person name="Egholm M."/>
            <person name="Chambers P.J."/>
        </authorList>
    </citation>
    <scope>NUCLEOTIDE SEQUENCE [LARGE SCALE GENOMIC DNA]</scope>
    <source>
        <strain evidence="2 3">VIN7</strain>
    </source>
</reference>
<dbReference type="PhylomeDB" id="H0GW35"/>
<evidence type="ECO:0000256" key="1">
    <source>
        <dbReference type="SAM" id="SignalP"/>
    </source>
</evidence>